<gene>
    <name evidence="1" type="ORF">HERI1096_LOCUS25790</name>
</gene>
<dbReference type="EMBL" id="HBHX01046598">
    <property type="protein sequence ID" value="CAE0125873.1"/>
    <property type="molecule type" value="Transcribed_RNA"/>
</dbReference>
<name>A0A7S3B8G1_9EUKA</name>
<accession>A0A7S3B8G1</accession>
<dbReference type="AlphaFoldDB" id="A0A7S3B8G1"/>
<organism evidence="1">
    <name type="scientific">Haptolina ericina</name>
    <dbReference type="NCBI Taxonomy" id="156174"/>
    <lineage>
        <taxon>Eukaryota</taxon>
        <taxon>Haptista</taxon>
        <taxon>Haptophyta</taxon>
        <taxon>Prymnesiophyceae</taxon>
        <taxon>Prymnesiales</taxon>
        <taxon>Prymnesiaceae</taxon>
        <taxon>Haptolina</taxon>
    </lineage>
</organism>
<reference evidence="1" key="1">
    <citation type="submission" date="2021-01" db="EMBL/GenBank/DDBJ databases">
        <authorList>
            <person name="Corre E."/>
            <person name="Pelletier E."/>
            <person name="Niang G."/>
            <person name="Scheremetjew M."/>
            <person name="Finn R."/>
            <person name="Kale V."/>
            <person name="Holt S."/>
            <person name="Cochrane G."/>
            <person name="Meng A."/>
            <person name="Brown T."/>
            <person name="Cohen L."/>
        </authorList>
    </citation>
    <scope>NUCLEOTIDE SEQUENCE</scope>
    <source>
        <strain evidence="1">CCMP281</strain>
    </source>
</reference>
<protein>
    <submittedName>
        <fullName evidence="1">Uncharacterized protein</fullName>
    </submittedName>
</protein>
<sequence>MPQLARAGGRSHAVHHPIVHVHLIRLVPTRVRGWLSRAILHLAEVDDGIAPAHQYVGGLLLCLRTNRPLLLRRNCNLLRSRARSAPATLAALAALATLASFPSFSLAAHRCCAG</sequence>
<evidence type="ECO:0000313" key="1">
    <source>
        <dbReference type="EMBL" id="CAE0125873.1"/>
    </source>
</evidence>
<proteinExistence type="predicted"/>